<sequence>MSSHTIAIIGAGNVGATLGRRFAEAGHRVIFGLRTPDDAKYAPLDGDRRSRDTIAGAAARADVVLLATPWKAAQDALAAAGDLAGKTLIDATNPIGPGMVLTHGTNDSGAEQVSRWSPGAHVVKAFNSVGVEVMANARFGTIDAPQHALLFLCGDDIASCDVVAQLAADLDFAPVRLGPLVRARVIEPAALLWITATSVLGTREFAFGLLHRAS</sequence>
<dbReference type="PANTHER" id="PTHR14239">
    <property type="entry name" value="DUDULIN-RELATED"/>
    <property type="match status" value="1"/>
</dbReference>
<dbReference type="Gene3D" id="3.40.50.720">
    <property type="entry name" value="NAD(P)-binding Rossmann-like Domain"/>
    <property type="match status" value="1"/>
</dbReference>
<evidence type="ECO:0000313" key="3">
    <source>
        <dbReference type="EMBL" id="QJR36847.1"/>
    </source>
</evidence>
<keyword evidence="4" id="KW-1185">Reference proteome</keyword>
<organism evidence="3 4">
    <name type="scientific">Gemmatimonas groenlandica</name>
    <dbReference type="NCBI Taxonomy" id="2732249"/>
    <lineage>
        <taxon>Bacteria</taxon>
        <taxon>Pseudomonadati</taxon>
        <taxon>Gemmatimonadota</taxon>
        <taxon>Gemmatimonadia</taxon>
        <taxon>Gemmatimonadales</taxon>
        <taxon>Gemmatimonadaceae</taxon>
        <taxon>Gemmatimonas</taxon>
    </lineage>
</organism>
<dbReference type="InterPro" id="IPR028939">
    <property type="entry name" value="P5C_Rdtase_cat_N"/>
</dbReference>
<dbReference type="SUPFAM" id="SSF51735">
    <property type="entry name" value="NAD(P)-binding Rossmann-fold domains"/>
    <property type="match status" value="1"/>
</dbReference>
<dbReference type="RefSeq" id="WP_171226280.1">
    <property type="nucleotide sequence ID" value="NZ_CP053085.1"/>
</dbReference>
<dbReference type="Proteomes" id="UP000500938">
    <property type="component" value="Chromosome"/>
</dbReference>
<keyword evidence="1" id="KW-0560">Oxidoreductase</keyword>
<proteinExistence type="predicted"/>
<gene>
    <name evidence="3" type="ORF">HKW67_15640</name>
</gene>
<name>A0A6M4ITK4_9BACT</name>
<evidence type="ECO:0000259" key="2">
    <source>
        <dbReference type="Pfam" id="PF03807"/>
    </source>
</evidence>
<protein>
    <submittedName>
        <fullName evidence="3">NAD(P)-binding domain-containing protein</fullName>
    </submittedName>
</protein>
<dbReference type="KEGG" id="ggr:HKW67_15640"/>
<dbReference type="InterPro" id="IPR036291">
    <property type="entry name" value="NAD(P)-bd_dom_sf"/>
</dbReference>
<feature type="domain" description="Pyrroline-5-carboxylate reductase catalytic N-terminal" evidence="2">
    <location>
        <begin position="5"/>
        <end position="94"/>
    </location>
</feature>
<dbReference type="InterPro" id="IPR051267">
    <property type="entry name" value="STEAP_metalloreductase"/>
</dbReference>
<dbReference type="GO" id="GO:0016491">
    <property type="term" value="F:oxidoreductase activity"/>
    <property type="evidence" value="ECO:0007669"/>
    <property type="project" value="UniProtKB-KW"/>
</dbReference>
<evidence type="ECO:0000256" key="1">
    <source>
        <dbReference type="ARBA" id="ARBA00023002"/>
    </source>
</evidence>
<accession>A0A6M4ITK4</accession>
<dbReference type="EMBL" id="CP053085">
    <property type="protein sequence ID" value="QJR36847.1"/>
    <property type="molecule type" value="Genomic_DNA"/>
</dbReference>
<reference evidence="3 4" key="1">
    <citation type="submission" date="2020-05" db="EMBL/GenBank/DDBJ databases">
        <title>Complete genome sequence of Gemmatimonas greenlandica TET16.</title>
        <authorList>
            <person name="Zeng Y."/>
        </authorList>
    </citation>
    <scope>NUCLEOTIDE SEQUENCE [LARGE SCALE GENOMIC DNA]</scope>
    <source>
        <strain evidence="3 4">TET16</strain>
    </source>
</reference>
<dbReference type="Pfam" id="PF03807">
    <property type="entry name" value="F420_oxidored"/>
    <property type="match status" value="1"/>
</dbReference>
<evidence type="ECO:0000313" key="4">
    <source>
        <dbReference type="Proteomes" id="UP000500938"/>
    </source>
</evidence>
<dbReference type="AlphaFoldDB" id="A0A6M4ITK4"/>